<keyword evidence="2" id="KW-0812">Transmembrane</keyword>
<accession>A0A939PMT2</accession>
<sequence>MPDLGLAPHTIVVCLAVTFIAVAAVVTAILQEQAQDREARRARLSLPQIEAVLRRERLTPHRQFWQGMEEALVTVRPQGPRRSRGASGCSKRSVSAWPPRPRERSSA</sequence>
<evidence type="ECO:0000313" key="3">
    <source>
        <dbReference type="EMBL" id="MBO2455505.1"/>
    </source>
</evidence>
<evidence type="ECO:0000256" key="2">
    <source>
        <dbReference type="SAM" id="Phobius"/>
    </source>
</evidence>
<keyword evidence="2" id="KW-1133">Transmembrane helix</keyword>
<proteinExistence type="predicted"/>
<evidence type="ECO:0000313" key="4">
    <source>
        <dbReference type="Proteomes" id="UP000669179"/>
    </source>
</evidence>
<evidence type="ECO:0000256" key="1">
    <source>
        <dbReference type="SAM" id="MobiDB-lite"/>
    </source>
</evidence>
<dbReference type="Proteomes" id="UP000669179">
    <property type="component" value="Unassembled WGS sequence"/>
</dbReference>
<reference evidence="3" key="1">
    <citation type="submission" date="2021-03" db="EMBL/GenBank/DDBJ databases">
        <authorList>
            <person name="Kanchanasin P."/>
            <person name="Saeng-In P."/>
            <person name="Phongsopitanun W."/>
            <person name="Yuki M."/>
            <person name="Kudo T."/>
            <person name="Ohkuma M."/>
            <person name="Tanasupawat S."/>
        </authorList>
    </citation>
    <scope>NUCLEOTIDE SEQUENCE</scope>
    <source>
        <strain evidence="3">GKU 128</strain>
    </source>
</reference>
<dbReference type="RefSeq" id="WP_208263726.1">
    <property type="nucleotide sequence ID" value="NZ_JAGEOJ010000037.1"/>
</dbReference>
<comment type="caution">
    <text evidence="3">The sequence shown here is derived from an EMBL/GenBank/DDBJ whole genome shotgun (WGS) entry which is preliminary data.</text>
</comment>
<keyword evidence="4" id="KW-1185">Reference proteome</keyword>
<organism evidence="3 4">
    <name type="scientific">Actinomadura barringtoniae</name>
    <dbReference type="NCBI Taxonomy" id="1427535"/>
    <lineage>
        <taxon>Bacteria</taxon>
        <taxon>Bacillati</taxon>
        <taxon>Actinomycetota</taxon>
        <taxon>Actinomycetes</taxon>
        <taxon>Streptosporangiales</taxon>
        <taxon>Thermomonosporaceae</taxon>
        <taxon>Actinomadura</taxon>
    </lineage>
</organism>
<name>A0A939PMT2_9ACTN</name>
<feature type="region of interest" description="Disordered" evidence="1">
    <location>
        <begin position="75"/>
        <end position="107"/>
    </location>
</feature>
<gene>
    <name evidence="3" type="ORF">J4573_51100</name>
</gene>
<dbReference type="EMBL" id="JAGEOJ010000037">
    <property type="protein sequence ID" value="MBO2455505.1"/>
    <property type="molecule type" value="Genomic_DNA"/>
</dbReference>
<keyword evidence="2" id="KW-0472">Membrane</keyword>
<protein>
    <submittedName>
        <fullName evidence="3">Uncharacterized protein</fullName>
    </submittedName>
</protein>
<dbReference type="AlphaFoldDB" id="A0A939PMT2"/>
<feature type="transmembrane region" description="Helical" evidence="2">
    <location>
        <begin position="6"/>
        <end position="30"/>
    </location>
</feature>